<proteinExistence type="predicted"/>
<protein>
    <recommendedName>
        <fullName evidence="5">Secreted protein</fullName>
    </recommendedName>
</protein>
<evidence type="ECO:0000256" key="1">
    <source>
        <dbReference type="SAM" id="MobiDB-lite"/>
    </source>
</evidence>
<feature type="region of interest" description="Disordered" evidence="1">
    <location>
        <begin position="74"/>
        <end position="114"/>
    </location>
</feature>
<gene>
    <name evidence="3" type="ORF">K1X13_15115</name>
</gene>
<organism evidence="3 4">
    <name type="scientific">Nocardioides jiangsuensis</name>
    <dbReference type="NCBI Taxonomy" id="2866161"/>
    <lineage>
        <taxon>Bacteria</taxon>
        <taxon>Bacillati</taxon>
        <taxon>Actinomycetota</taxon>
        <taxon>Actinomycetes</taxon>
        <taxon>Propionibacteriales</taxon>
        <taxon>Nocardioidaceae</taxon>
        <taxon>Nocardioides</taxon>
    </lineage>
</organism>
<name>A0ABS7RQG1_9ACTN</name>
<feature type="transmembrane region" description="Helical" evidence="2">
    <location>
        <begin position="6"/>
        <end position="28"/>
    </location>
</feature>
<evidence type="ECO:0000256" key="2">
    <source>
        <dbReference type="SAM" id="Phobius"/>
    </source>
</evidence>
<dbReference type="Proteomes" id="UP000754710">
    <property type="component" value="Unassembled WGS sequence"/>
</dbReference>
<dbReference type="RefSeq" id="WP_221025846.1">
    <property type="nucleotide sequence ID" value="NZ_JAIEZQ010000002.1"/>
</dbReference>
<feature type="compositionally biased region" description="Basic and acidic residues" evidence="1">
    <location>
        <begin position="74"/>
        <end position="90"/>
    </location>
</feature>
<accession>A0ABS7RQG1</accession>
<evidence type="ECO:0008006" key="5">
    <source>
        <dbReference type="Google" id="ProtNLM"/>
    </source>
</evidence>
<keyword evidence="2" id="KW-0472">Membrane</keyword>
<sequence length="119" mass="12403">MGNVNLPTPVALAGGAICILGGYLLGVVAGPDTPSRTTALVESYDDSTSRLCLTGDSVEDQEGAVDGTLCGIWRRTEGNDSRPEPGDRFRFVSLAGDPGPDDDTGRAEPSTMIYGDVVR</sequence>
<keyword evidence="2" id="KW-0812">Transmembrane</keyword>
<keyword evidence="4" id="KW-1185">Reference proteome</keyword>
<dbReference type="EMBL" id="JAIEZQ010000002">
    <property type="protein sequence ID" value="MBY9076165.1"/>
    <property type="molecule type" value="Genomic_DNA"/>
</dbReference>
<keyword evidence="2" id="KW-1133">Transmembrane helix</keyword>
<evidence type="ECO:0000313" key="4">
    <source>
        <dbReference type="Proteomes" id="UP000754710"/>
    </source>
</evidence>
<evidence type="ECO:0000313" key="3">
    <source>
        <dbReference type="EMBL" id="MBY9076165.1"/>
    </source>
</evidence>
<comment type="caution">
    <text evidence="3">The sequence shown here is derived from an EMBL/GenBank/DDBJ whole genome shotgun (WGS) entry which is preliminary data.</text>
</comment>
<reference evidence="3 4" key="1">
    <citation type="submission" date="2021-08" db="EMBL/GenBank/DDBJ databases">
        <title>Nocardioides bacterium WL0053 sp. nov., isolated from the sediment.</title>
        <authorList>
            <person name="Wang L."/>
            <person name="Zhang D."/>
            <person name="Zhang A."/>
        </authorList>
    </citation>
    <scope>NUCLEOTIDE SEQUENCE [LARGE SCALE GENOMIC DNA]</scope>
    <source>
        <strain evidence="3 4">WL0053</strain>
    </source>
</reference>